<dbReference type="Gene3D" id="1.10.10.10">
    <property type="entry name" value="Winged helix-like DNA-binding domain superfamily/Winged helix DNA-binding domain"/>
    <property type="match status" value="1"/>
</dbReference>
<accession>A0A1W1WEJ7</accession>
<dbReference type="Gene3D" id="3.40.50.300">
    <property type="entry name" value="P-loop containing nucleotide triphosphate hydrolases"/>
    <property type="match status" value="1"/>
</dbReference>
<dbReference type="SUPFAM" id="SSF52540">
    <property type="entry name" value="P-loop containing nucleoside triphosphate hydrolases"/>
    <property type="match status" value="1"/>
</dbReference>
<keyword evidence="2" id="KW-0067">ATP-binding</keyword>
<feature type="domain" description="HTH luxR-type" evidence="3">
    <location>
        <begin position="860"/>
        <end position="925"/>
    </location>
</feature>
<evidence type="ECO:0000256" key="1">
    <source>
        <dbReference type="ARBA" id="ARBA00022741"/>
    </source>
</evidence>
<dbReference type="GO" id="GO:0004016">
    <property type="term" value="F:adenylate cyclase activity"/>
    <property type="evidence" value="ECO:0007669"/>
    <property type="project" value="TreeGrafter"/>
</dbReference>
<evidence type="ECO:0000259" key="3">
    <source>
        <dbReference type="PROSITE" id="PS50043"/>
    </source>
</evidence>
<dbReference type="STRING" id="28034.BFX07_00485"/>
<dbReference type="PANTHER" id="PTHR16305">
    <property type="entry name" value="TESTICULAR SOLUBLE ADENYLYL CYCLASE"/>
    <property type="match status" value="1"/>
</dbReference>
<dbReference type="InterPro" id="IPR016032">
    <property type="entry name" value="Sig_transdc_resp-reg_C-effctor"/>
</dbReference>
<dbReference type="Gene3D" id="1.25.40.10">
    <property type="entry name" value="Tetratricopeptide repeat domain"/>
    <property type="match status" value="1"/>
</dbReference>
<name>A0A1W1WEJ7_SULTA</name>
<gene>
    <name evidence="4" type="ORF">SAMN00768000_1789</name>
</gene>
<evidence type="ECO:0000256" key="2">
    <source>
        <dbReference type="ARBA" id="ARBA00022840"/>
    </source>
</evidence>
<dbReference type="Pfam" id="PF00196">
    <property type="entry name" value="GerE"/>
    <property type="match status" value="1"/>
</dbReference>
<protein>
    <submittedName>
        <fullName evidence="4">Regulatory protein, luxR family</fullName>
    </submittedName>
</protein>
<dbReference type="PANTHER" id="PTHR16305:SF28">
    <property type="entry name" value="GUANYLATE CYCLASE DOMAIN-CONTAINING PROTEIN"/>
    <property type="match status" value="1"/>
</dbReference>
<proteinExistence type="predicted"/>
<dbReference type="AlphaFoldDB" id="A0A1W1WEJ7"/>
<dbReference type="InterPro" id="IPR000792">
    <property type="entry name" value="Tscrpt_reg_LuxR_C"/>
</dbReference>
<dbReference type="InterPro" id="IPR041664">
    <property type="entry name" value="AAA_16"/>
</dbReference>
<dbReference type="GO" id="GO:0003677">
    <property type="term" value="F:DNA binding"/>
    <property type="evidence" value="ECO:0007669"/>
    <property type="project" value="InterPro"/>
</dbReference>
<evidence type="ECO:0000313" key="5">
    <source>
        <dbReference type="Proteomes" id="UP000192660"/>
    </source>
</evidence>
<keyword evidence="5" id="KW-1185">Reference proteome</keyword>
<dbReference type="PRINTS" id="PR00038">
    <property type="entry name" value="HTHLUXR"/>
</dbReference>
<dbReference type="SMART" id="SM00421">
    <property type="entry name" value="HTH_LUXR"/>
    <property type="match status" value="1"/>
</dbReference>
<keyword evidence="1" id="KW-0547">Nucleotide-binding</keyword>
<dbReference type="Pfam" id="PF13191">
    <property type="entry name" value="AAA_16"/>
    <property type="match status" value="1"/>
</dbReference>
<reference evidence="5" key="1">
    <citation type="submission" date="2017-04" db="EMBL/GenBank/DDBJ databases">
        <authorList>
            <person name="Varghese N."/>
            <person name="Submissions S."/>
        </authorList>
    </citation>
    <scope>NUCLEOTIDE SEQUENCE [LARGE SCALE GENOMIC DNA]</scope>
    <source>
        <strain evidence="5">DSM 9293</strain>
    </source>
</reference>
<dbReference type="GO" id="GO:0005737">
    <property type="term" value="C:cytoplasm"/>
    <property type="evidence" value="ECO:0007669"/>
    <property type="project" value="TreeGrafter"/>
</dbReference>
<dbReference type="GO" id="GO:0005524">
    <property type="term" value="F:ATP binding"/>
    <property type="evidence" value="ECO:0007669"/>
    <property type="project" value="UniProtKB-KW"/>
</dbReference>
<dbReference type="InterPro" id="IPR027417">
    <property type="entry name" value="P-loop_NTPase"/>
</dbReference>
<evidence type="ECO:0000313" key="4">
    <source>
        <dbReference type="EMBL" id="SMC04697.1"/>
    </source>
</evidence>
<dbReference type="SUPFAM" id="SSF48452">
    <property type="entry name" value="TPR-like"/>
    <property type="match status" value="1"/>
</dbReference>
<dbReference type="PROSITE" id="PS50043">
    <property type="entry name" value="HTH_LUXR_2"/>
    <property type="match status" value="1"/>
</dbReference>
<organism evidence="4 5">
    <name type="scientific">Sulfobacillus thermosulfidooxidans (strain DSM 9293 / VKM B-1269 / AT-1)</name>
    <dbReference type="NCBI Taxonomy" id="929705"/>
    <lineage>
        <taxon>Bacteria</taxon>
        <taxon>Bacillati</taxon>
        <taxon>Bacillota</taxon>
        <taxon>Clostridia</taxon>
        <taxon>Eubacteriales</taxon>
        <taxon>Clostridiales Family XVII. Incertae Sedis</taxon>
        <taxon>Sulfobacillus</taxon>
    </lineage>
</organism>
<sequence>MMPFVGRDNEKARLRALVSEVEEGKGCALFLGGEAGIGKTRLVNEVLGSLPQQWRILTGYCGIADIHRPFGPWEEILRLLHADRPSDSLPSSLQGIDQLVTDLMNEMADPKWPSVILIEDLQWADSSSLDVLRFLVPRIRRLSVFLCCTYRSDELTHHHPLWGLLPEWRRQGAERMILPRLSPQDIHQLVKEAYPPVDDPLTISSHIFRRTRGVSLFAQELLQWYQEGHGMILDALPDTVLEAIEYRLLRLSEKTLSLMEVAAIIGERFAYDIWEHSVDVFADDLQQALTEAITYRIIRRDESPKIAQTWYQFDHGLVRDVILAKISPSERKRYHRQVAQALMDSDSPDYDALAYHLAESGDILAIQALCEAGNHALALGAVTQAQNHFQRALEMAGTTHILRAEICLKLAFCLDPHDERREQYLVEAMQLADVYRQDAVKAWALYFLALSAQQHSDPQLFHLIGQVELLQQALMGDGEYARLEKALFRSTVPWPRITIPYAASMAIQGNMEQAYERISQIRPLAVQYHGYDLDYADFVLGFLSGHYQAVLRSASRAATKAHQMRQYRDATWFKTEELLFTVVLEPYEIEQADRLAEELHIWEEEAREQAGSTFVTGYSGLGPYQYFRGMWPEARTNLVECALTEKEQAPDPILLLAVDLLLEEEELALARAIASMIRPRDSEEIPPFGSIQALAHGIKAMVWLRLGNMTEAEKWLQAGLRQPTAQLPLMKGYLLFVQAYFAMLNHQDQEAFNYAHEAIEYVHQVPVLWYEIALLRLMARIVMRDQHVEEAYRYWDTALTMARRAHFRGIEGMIHYERAIFGPHSSTQIKDLHMSCRIFQDIGAVRLLNRARQVYERHDGRTNAVGLTARETEILERVVQGLTDREIAQDLVISPKTVDRHLRNIFRKLGVSSRTALATRALQEGWL</sequence>
<dbReference type="InterPro" id="IPR011990">
    <property type="entry name" value="TPR-like_helical_dom_sf"/>
</dbReference>
<dbReference type="InterPro" id="IPR036388">
    <property type="entry name" value="WH-like_DNA-bd_sf"/>
</dbReference>
<dbReference type="SUPFAM" id="SSF46894">
    <property type="entry name" value="C-terminal effector domain of the bipartite response regulators"/>
    <property type="match status" value="1"/>
</dbReference>
<dbReference type="CDD" id="cd06170">
    <property type="entry name" value="LuxR_C_like"/>
    <property type="match status" value="1"/>
</dbReference>
<dbReference type="EMBL" id="FWWY01000001">
    <property type="protein sequence ID" value="SMC04697.1"/>
    <property type="molecule type" value="Genomic_DNA"/>
</dbReference>
<dbReference type="GO" id="GO:0006355">
    <property type="term" value="P:regulation of DNA-templated transcription"/>
    <property type="evidence" value="ECO:0007669"/>
    <property type="project" value="InterPro"/>
</dbReference>
<dbReference type="Proteomes" id="UP000192660">
    <property type="component" value="Unassembled WGS sequence"/>
</dbReference>